<proteinExistence type="predicted"/>
<dbReference type="Pfam" id="PF00931">
    <property type="entry name" value="NB-ARC"/>
    <property type="match status" value="1"/>
</dbReference>
<keyword evidence="4" id="KW-1185">Reference proteome</keyword>
<gene>
    <name evidence="3" type="ORF">MC7420_558</name>
</gene>
<dbReference type="SMART" id="SM00421">
    <property type="entry name" value="HTH_LUXR"/>
    <property type="match status" value="1"/>
</dbReference>
<name>B4VLL2_9CYAN</name>
<dbReference type="InterPro" id="IPR002182">
    <property type="entry name" value="NB-ARC"/>
</dbReference>
<evidence type="ECO:0000256" key="1">
    <source>
        <dbReference type="SAM" id="MobiDB-lite"/>
    </source>
</evidence>
<dbReference type="PANTHER" id="PTHR47691">
    <property type="entry name" value="REGULATOR-RELATED"/>
    <property type="match status" value="1"/>
</dbReference>
<sequence length="438" mass="49512">MISQDFLKTIATERNLSKSELEVLSLAMEGHGTAAIASHLQISGDAVRKRLSEVYQKFKIPGRGPVKLTKLQQILVNRYQEYLQQQKDTPNRPPVSESPPTSPQPQNRRDWGEAPDVSVFYGRGDELKTLERWIIQEHCRLVALLGMSGIGKTALSVKLAKQLQDNFEVVLWRSLRQAPSVSDLLAALIPDLSPQPETVIPKTPDQRISWLIDYFRQHRCLVILDGVESILQSGKLAGIYREGYEEYGDFFRRLGEEPHQSCVLITSQEKLNEISLLEGETSPVRSFKLEGLGDAARLILKEKGLSGEKKWHPLIQGYRGNPFMLKLVATTIKEVFDGDVTDFLSTTLFTHDISDFIEEVLDRLSELEERVLVYLAHQKEAISFKALQQHFSDTSPQEVIRALGSLSQRSLVEKSEGRFILPPAVREVTLQLMTPLED</sequence>
<dbReference type="Pfam" id="PF00196">
    <property type="entry name" value="GerE"/>
    <property type="match status" value="1"/>
</dbReference>
<dbReference type="PANTHER" id="PTHR47691:SF3">
    <property type="entry name" value="HTH-TYPE TRANSCRIPTIONAL REGULATOR RV0890C-RELATED"/>
    <property type="match status" value="1"/>
</dbReference>
<organism evidence="3 4">
    <name type="scientific">Coleofasciculus chthonoplastes PCC 7420</name>
    <dbReference type="NCBI Taxonomy" id="118168"/>
    <lineage>
        <taxon>Bacteria</taxon>
        <taxon>Bacillati</taxon>
        <taxon>Cyanobacteriota</taxon>
        <taxon>Cyanophyceae</taxon>
        <taxon>Coleofasciculales</taxon>
        <taxon>Coleofasciculaceae</taxon>
        <taxon>Coleofasciculus</taxon>
    </lineage>
</organism>
<accession>B4VLL2</accession>
<dbReference type="RefSeq" id="WP_006099529.1">
    <property type="nucleotide sequence ID" value="NZ_DS989844.1"/>
</dbReference>
<evidence type="ECO:0000259" key="2">
    <source>
        <dbReference type="SMART" id="SM00421"/>
    </source>
</evidence>
<evidence type="ECO:0000313" key="4">
    <source>
        <dbReference type="Proteomes" id="UP000003835"/>
    </source>
</evidence>
<dbReference type="AlphaFoldDB" id="B4VLL2"/>
<dbReference type="Gene3D" id="3.40.50.300">
    <property type="entry name" value="P-loop containing nucleotide triphosphate hydrolases"/>
    <property type="match status" value="1"/>
</dbReference>
<dbReference type="Proteomes" id="UP000003835">
    <property type="component" value="Unassembled WGS sequence"/>
</dbReference>
<evidence type="ECO:0000313" key="3">
    <source>
        <dbReference type="EMBL" id="EDX77421.1"/>
    </source>
</evidence>
<reference evidence="3 4" key="1">
    <citation type="submission" date="2008-07" db="EMBL/GenBank/DDBJ databases">
        <authorList>
            <person name="Tandeau de Marsac N."/>
            <person name="Ferriera S."/>
            <person name="Johnson J."/>
            <person name="Kravitz S."/>
            <person name="Beeson K."/>
            <person name="Sutton G."/>
            <person name="Rogers Y.-H."/>
            <person name="Friedman R."/>
            <person name="Frazier M."/>
            <person name="Venter J.C."/>
        </authorList>
    </citation>
    <scope>NUCLEOTIDE SEQUENCE [LARGE SCALE GENOMIC DNA]</scope>
    <source>
        <strain evidence="3 4">PCC 7420</strain>
    </source>
</reference>
<dbReference type="InterPro" id="IPR036388">
    <property type="entry name" value="WH-like_DNA-bd_sf"/>
</dbReference>
<dbReference type="OrthoDB" id="434800at2"/>
<dbReference type="InterPro" id="IPR016032">
    <property type="entry name" value="Sig_transdc_resp-reg_C-effctor"/>
</dbReference>
<feature type="compositionally biased region" description="Pro residues" evidence="1">
    <location>
        <begin position="91"/>
        <end position="103"/>
    </location>
</feature>
<dbReference type="HOGENOM" id="CLU_025923_2_1_3"/>
<protein>
    <submittedName>
        <fullName evidence="3">Transcriptional regulator, LuxR family protein</fullName>
    </submittedName>
</protein>
<dbReference type="SUPFAM" id="SSF46894">
    <property type="entry name" value="C-terminal effector domain of the bipartite response regulators"/>
    <property type="match status" value="1"/>
</dbReference>
<dbReference type="InterPro" id="IPR027417">
    <property type="entry name" value="P-loop_NTPase"/>
</dbReference>
<dbReference type="SUPFAM" id="SSF52540">
    <property type="entry name" value="P-loop containing nucleoside triphosphate hydrolases"/>
    <property type="match status" value="1"/>
</dbReference>
<dbReference type="Gene3D" id="1.10.10.10">
    <property type="entry name" value="Winged helix-like DNA-binding domain superfamily/Winged helix DNA-binding domain"/>
    <property type="match status" value="1"/>
</dbReference>
<dbReference type="InterPro" id="IPR000792">
    <property type="entry name" value="Tscrpt_reg_LuxR_C"/>
</dbReference>
<dbReference type="eggNOG" id="COG2197">
    <property type="taxonomic scope" value="Bacteria"/>
</dbReference>
<dbReference type="EMBL" id="DS989844">
    <property type="protein sequence ID" value="EDX77421.1"/>
    <property type="molecule type" value="Genomic_DNA"/>
</dbReference>
<feature type="region of interest" description="Disordered" evidence="1">
    <location>
        <begin position="85"/>
        <end position="113"/>
    </location>
</feature>
<dbReference type="PRINTS" id="PR00364">
    <property type="entry name" value="DISEASERSIST"/>
</dbReference>
<feature type="domain" description="HTH luxR-type" evidence="2">
    <location>
        <begin position="13"/>
        <end position="72"/>
    </location>
</feature>
<dbReference type="GO" id="GO:0003677">
    <property type="term" value="F:DNA binding"/>
    <property type="evidence" value="ECO:0007669"/>
    <property type="project" value="InterPro"/>
</dbReference>
<dbReference type="STRING" id="118168.MC7420_558"/>
<dbReference type="GO" id="GO:0043531">
    <property type="term" value="F:ADP binding"/>
    <property type="evidence" value="ECO:0007669"/>
    <property type="project" value="InterPro"/>
</dbReference>
<dbReference type="GO" id="GO:0006355">
    <property type="term" value="P:regulation of DNA-templated transcription"/>
    <property type="evidence" value="ECO:0007669"/>
    <property type="project" value="InterPro"/>
</dbReference>